<evidence type="ECO:0000256" key="2">
    <source>
        <dbReference type="ARBA" id="ARBA00022553"/>
    </source>
</evidence>
<dbReference type="PANTHER" id="PTHR46174">
    <property type="entry name" value="CXXC-TYPE ZINC FINGER PROTEIN 1"/>
    <property type="match status" value="1"/>
</dbReference>
<dbReference type="Pfam" id="PF00628">
    <property type="entry name" value="PHD"/>
    <property type="match status" value="1"/>
</dbReference>
<dbReference type="InterPro" id="IPR022056">
    <property type="entry name" value="CpG-bd_C"/>
</dbReference>
<dbReference type="PROSITE" id="PS01359">
    <property type="entry name" value="ZF_PHD_1"/>
    <property type="match status" value="1"/>
</dbReference>
<dbReference type="SMART" id="SM00249">
    <property type="entry name" value="PHD"/>
    <property type="match status" value="1"/>
</dbReference>
<dbReference type="InterPro" id="IPR013083">
    <property type="entry name" value="Znf_RING/FYVE/PHD"/>
</dbReference>
<evidence type="ECO:0000313" key="15">
    <source>
        <dbReference type="EMBL" id="CAH0548993.1"/>
    </source>
</evidence>
<dbReference type="InterPro" id="IPR019787">
    <property type="entry name" value="Znf_PHD-finger"/>
</dbReference>
<keyword evidence="8" id="KW-0804">Transcription</keyword>
<reference evidence="15" key="1">
    <citation type="submission" date="2021-12" db="EMBL/GenBank/DDBJ databases">
        <authorList>
            <person name="King R."/>
        </authorList>
    </citation>
    <scope>NUCLEOTIDE SEQUENCE</scope>
</reference>
<sequence length="493" mass="57762">MSRKRDKTREEIAKQFLLPERQSKIDTLLKQDNQAYCICRSSDSSRFMIACDSCEEWYHGDCIQISEKEAKLIKQYFCVRCQDEDATLKTRWKQKRDESSANTNTEDRKAKKRKDRAENKNDKKVKKCGECMGCYRTEDCGRCDVCTKKNRHGSSRQKERCKQRICVNSGGARRKRRDSSSEREPPHNSHLQTDYARQCYGLKCVKSARYGSKYCSDQCGMDLARARILQVLPQRIQEWSLSPSTAEGSNIKALDQVRRQQMEVKQILQELDKRHKELDLILERAKTTSIDPNQVNDNEEESEMSMYCITCGHEIHSKTAIRHMEKCFNKYESQSSFGSIFKTRIEGNNMFCDFYNTLNRTYCKRLRVLCPEHCKDPKIGDNEVCGCPLVTNVFSPTGDICRAPKKSCSKHYVWEKMRRAEIDLERVRQWLKMDEMLEKERQIRTSMASRAGVLALMLNSTYNHDIMEQYTKINQGETDNKYPPPMRDHEDYH</sequence>
<dbReference type="InterPro" id="IPR011011">
    <property type="entry name" value="Znf_FYVE_PHD"/>
</dbReference>
<keyword evidence="16" id="KW-1185">Reference proteome</keyword>
<feature type="compositionally biased region" description="Basic and acidic residues" evidence="13">
    <location>
        <begin position="95"/>
        <end position="118"/>
    </location>
</feature>
<dbReference type="OrthoDB" id="419183at2759"/>
<dbReference type="GO" id="GO:0045893">
    <property type="term" value="P:positive regulation of DNA-templated transcription"/>
    <property type="evidence" value="ECO:0007669"/>
    <property type="project" value="TreeGrafter"/>
</dbReference>
<evidence type="ECO:0000256" key="10">
    <source>
        <dbReference type="ARBA" id="ARBA00023828"/>
    </source>
</evidence>
<keyword evidence="2" id="KW-0597">Phosphoprotein</keyword>
<evidence type="ECO:0000256" key="7">
    <source>
        <dbReference type="ARBA" id="ARBA00023125"/>
    </source>
</evidence>
<comment type="subcellular location">
    <subcellularLocation>
        <location evidence="1">Nucleus</location>
    </subcellularLocation>
</comment>
<feature type="region of interest" description="Disordered" evidence="13">
    <location>
        <begin position="92"/>
        <end position="118"/>
    </location>
</feature>
<evidence type="ECO:0000259" key="14">
    <source>
        <dbReference type="SMART" id="SM00249"/>
    </source>
</evidence>
<dbReference type="GO" id="GO:0048188">
    <property type="term" value="C:Set1C/COMPASS complex"/>
    <property type="evidence" value="ECO:0007669"/>
    <property type="project" value="InterPro"/>
</dbReference>
<dbReference type="Proteomes" id="UP001154078">
    <property type="component" value="Chromosome 10"/>
</dbReference>
<dbReference type="EMBL" id="OV121141">
    <property type="protein sequence ID" value="CAH0548993.1"/>
    <property type="molecule type" value="Genomic_DNA"/>
</dbReference>
<dbReference type="InterPro" id="IPR002857">
    <property type="entry name" value="Znf_CXXC"/>
</dbReference>
<keyword evidence="5" id="KW-0862">Zinc</keyword>
<keyword evidence="9" id="KW-0539">Nucleus</keyword>
<evidence type="ECO:0000256" key="1">
    <source>
        <dbReference type="ARBA" id="ARBA00004123"/>
    </source>
</evidence>
<protein>
    <recommendedName>
        <fullName evidence="10">CXXC-type zinc finger protein 1</fullName>
    </recommendedName>
    <alternativeName>
        <fullName evidence="11">PHD finger and CXXC domain-containing protein 1</fullName>
    </alternativeName>
</protein>
<name>A0A9P0FCV2_BRAAE</name>
<feature type="domain" description="Zinc finger PHD-type" evidence="14">
    <location>
        <begin position="36"/>
        <end position="82"/>
    </location>
</feature>
<evidence type="ECO:0000256" key="6">
    <source>
        <dbReference type="ARBA" id="ARBA00023015"/>
    </source>
</evidence>
<keyword evidence="4" id="KW-0863">Zinc-finger</keyword>
<evidence type="ECO:0000256" key="5">
    <source>
        <dbReference type="ARBA" id="ARBA00022833"/>
    </source>
</evidence>
<dbReference type="FunFam" id="3.30.40.10:FF:000138">
    <property type="entry name" value="CXXC-type zinc finger protein 1"/>
    <property type="match status" value="1"/>
</dbReference>
<gene>
    <name evidence="15" type="ORF">MELIAE_LOCUS2312</name>
</gene>
<dbReference type="AlphaFoldDB" id="A0A9P0FCV2"/>
<evidence type="ECO:0000256" key="8">
    <source>
        <dbReference type="ARBA" id="ARBA00023163"/>
    </source>
</evidence>
<evidence type="ECO:0000256" key="13">
    <source>
        <dbReference type="SAM" id="MobiDB-lite"/>
    </source>
</evidence>
<dbReference type="InterPro" id="IPR037869">
    <property type="entry name" value="Spp1/CFP1"/>
</dbReference>
<evidence type="ECO:0000256" key="11">
    <source>
        <dbReference type="ARBA" id="ARBA00081451"/>
    </source>
</evidence>
<dbReference type="GO" id="GO:0003677">
    <property type="term" value="F:DNA binding"/>
    <property type="evidence" value="ECO:0007669"/>
    <property type="project" value="UniProtKB-KW"/>
</dbReference>
<dbReference type="InterPro" id="IPR019786">
    <property type="entry name" value="Zinc_finger_PHD-type_CS"/>
</dbReference>
<dbReference type="GO" id="GO:0008270">
    <property type="term" value="F:zinc ion binding"/>
    <property type="evidence" value="ECO:0007669"/>
    <property type="project" value="UniProtKB-KW"/>
</dbReference>
<dbReference type="PANTHER" id="PTHR46174:SF1">
    <property type="entry name" value="CXXC-TYPE ZINC FINGER PROTEIN 1"/>
    <property type="match status" value="1"/>
</dbReference>
<evidence type="ECO:0000256" key="3">
    <source>
        <dbReference type="ARBA" id="ARBA00022723"/>
    </source>
</evidence>
<evidence type="ECO:0000256" key="9">
    <source>
        <dbReference type="ARBA" id="ARBA00023242"/>
    </source>
</evidence>
<feature type="coiled-coil region" evidence="12">
    <location>
        <begin position="254"/>
        <end position="288"/>
    </location>
</feature>
<proteinExistence type="predicted"/>
<dbReference type="Gene3D" id="3.30.40.10">
    <property type="entry name" value="Zinc/RING finger domain, C3HC4 (zinc finger)"/>
    <property type="match status" value="1"/>
</dbReference>
<keyword evidence="7" id="KW-0238">DNA-binding</keyword>
<accession>A0A9P0FCV2</accession>
<feature type="region of interest" description="Disordered" evidence="13">
    <location>
        <begin position="473"/>
        <end position="493"/>
    </location>
</feature>
<dbReference type="Pfam" id="PF12269">
    <property type="entry name" value="CpG_bind_C"/>
    <property type="match status" value="1"/>
</dbReference>
<organism evidence="15 16">
    <name type="scientific">Brassicogethes aeneus</name>
    <name type="common">Rape pollen beetle</name>
    <name type="synonym">Meligethes aeneus</name>
    <dbReference type="NCBI Taxonomy" id="1431903"/>
    <lineage>
        <taxon>Eukaryota</taxon>
        <taxon>Metazoa</taxon>
        <taxon>Ecdysozoa</taxon>
        <taxon>Arthropoda</taxon>
        <taxon>Hexapoda</taxon>
        <taxon>Insecta</taxon>
        <taxon>Pterygota</taxon>
        <taxon>Neoptera</taxon>
        <taxon>Endopterygota</taxon>
        <taxon>Coleoptera</taxon>
        <taxon>Polyphaga</taxon>
        <taxon>Cucujiformia</taxon>
        <taxon>Nitidulidae</taxon>
        <taxon>Meligethinae</taxon>
        <taxon>Brassicogethes</taxon>
    </lineage>
</organism>
<dbReference type="SUPFAM" id="SSF57903">
    <property type="entry name" value="FYVE/PHD zinc finger"/>
    <property type="match status" value="1"/>
</dbReference>
<keyword evidence="12" id="KW-0175">Coiled coil</keyword>
<keyword evidence="6" id="KW-0805">Transcription regulation</keyword>
<dbReference type="Pfam" id="PF02008">
    <property type="entry name" value="zf-CXXC"/>
    <property type="match status" value="1"/>
</dbReference>
<keyword evidence="3" id="KW-0479">Metal-binding</keyword>
<evidence type="ECO:0000256" key="12">
    <source>
        <dbReference type="SAM" id="Coils"/>
    </source>
</evidence>
<evidence type="ECO:0000256" key="4">
    <source>
        <dbReference type="ARBA" id="ARBA00022771"/>
    </source>
</evidence>
<dbReference type="InterPro" id="IPR001965">
    <property type="entry name" value="Znf_PHD"/>
</dbReference>
<evidence type="ECO:0000313" key="16">
    <source>
        <dbReference type="Proteomes" id="UP001154078"/>
    </source>
</evidence>